<gene>
    <name evidence="4" type="ORF">HGA05_12910</name>
</gene>
<evidence type="ECO:0000313" key="5">
    <source>
        <dbReference type="Proteomes" id="UP000563898"/>
    </source>
</evidence>
<dbReference type="AlphaFoldDB" id="A0A846WMC2"/>
<dbReference type="GO" id="GO:0016491">
    <property type="term" value="F:oxidoreductase activity"/>
    <property type="evidence" value="ECO:0007669"/>
    <property type="project" value="UniProtKB-KW"/>
</dbReference>
<feature type="domain" description="NADH:flavin oxidoreductase/NADH oxidase N-terminal" evidence="3">
    <location>
        <begin position="7"/>
        <end position="221"/>
    </location>
</feature>
<dbReference type="Proteomes" id="UP000563898">
    <property type="component" value="Unassembled WGS sequence"/>
</dbReference>
<sequence>MTDLGSPLTFTHGPSWNNRVGLAPLTNLQSNDDGTLSDDEFRWLVRRADGGFAMVMTCAAYVSRDGQSFPGQLGVSDDAHLPGLTRLAAAISDAGAVASIQLQHGGRRADPSLSGLPAVAPWDDSEKGASALSTDGVERIVRDFVSAAIRAERAGFDGAEIHGAHGYLLAQFLDSRHNERTDRYGGSASNRFRIIHEILDGIRAATGPDFQLGLRLSPERYGIVLDESRALAGEVLAEGTLDYLDMSLWDAFKHPYEPHHQGRRLIDHFTELDRGSTRLGVAGKILDAAGARECLSRGADFVLIGTGGILHHDFARRAIADADYRAVSTPVHVDHLTAESVGPRFVDYLADRWDDFVIR</sequence>
<comment type="caution">
    <text evidence="4">The sequence shown here is derived from an EMBL/GenBank/DDBJ whole genome shotgun (WGS) entry which is preliminary data.</text>
</comment>
<dbReference type="RefSeq" id="WP_006372747.1">
    <property type="nucleotide sequence ID" value="NZ_JAAXPC010000006.1"/>
</dbReference>
<keyword evidence="1" id="KW-0285">Flavoprotein</keyword>
<evidence type="ECO:0000313" key="4">
    <source>
        <dbReference type="EMBL" id="NKY02479.1"/>
    </source>
</evidence>
<dbReference type="GO" id="GO:0010181">
    <property type="term" value="F:FMN binding"/>
    <property type="evidence" value="ECO:0007669"/>
    <property type="project" value="InterPro"/>
</dbReference>
<accession>A0A846WMC2</accession>
<dbReference type="CDD" id="cd02803">
    <property type="entry name" value="OYE_like_FMN_family"/>
    <property type="match status" value="1"/>
</dbReference>
<dbReference type="EMBL" id="JAAXPC010000006">
    <property type="protein sequence ID" value="NKY02479.1"/>
    <property type="molecule type" value="Genomic_DNA"/>
</dbReference>
<dbReference type="InterPro" id="IPR001155">
    <property type="entry name" value="OxRdtase_FMN_N"/>
</dbReference>
<protein>
    <submittedName>
        <fullName evidence="4">NADH:flavin oxidoreductase</fullName>
    </submittedName>
</protein>
<keyword evidence="2" id="KW-0560">Oxidoreductase</keyword>
<evidence type="ECO:0000256" key="1">
    <source>
        <dbReference type="ARBA" id="ARBA00022630"/>
    </source>
</evidence>
<dbReference type="SUPFAM" id="SSF51395">
    <property type="entry name" value="FMN-linked oxidoreductases"/>
    <property type="match status" value="1"/>
</dbReference>
<dbReference type="PANTHER" id="PTHR43656">
    <property type="entry name" value="BINDING OXIDOREDUCTASE, PUTATIVE (AFU_ORTHOLOGUE AFUA_2G08260)-RELATED"/>
    <property type="match status" value="1"/>
</dbReference>
<dbReference type="InterPro" id="IPR013785">
    <property type="entry name" value="Aldolase_TIM"/>
</dbReference>
<dbReference type="Gene3D" id="3.20.20.70">
    <property type="entry name" value="Aldolase class I"/>
    <property type="match status" value="1"/>
</dbReference>
<name>A0A846WMC2_9ACTN</name>
<proteinExistence type="predicted"/>
<dbReference type="InterPro" id="IPR051799">
    <property type="entry name" value="NADH_flavin_oxidoreductase"/>
</dbReference>
<reference evidence="4 5" key="1">
    <citation type="submission" date="2020-04" db="EMBL/GenBank/DDBJ databases">
        <title>MicrobeNet Type strains.</title>
        <authorList>
            <person name="Nicholson A.C."/>
        </authorList>
    </citation>
    <scope>NUCLEOTIDE SEQUENCE [LARGE SCALE GENOMIC DNA]</scope>
    <source>
        <strain evidence="4 5">ATCC BAA-14</strain>
    </source>
</reference>
<evidence type="ECO:0000256" key="2">
    <source>
        <dbReference type="ARBA" id="ARBA00023002"/>
    </source>
</evidence>
<dbReference type="PANTHER" id="PTHR43656:SF2">
    <property type="entry name" value="BINDING OXIDOREDUCTASE, PUTATIVE (AFU_ORTHOLOGUE AFUA_2G08260)-RELATED"/>
    <property type="match status" value="1"/>
</dbReference>
<evidence type="ECO:0000259" key="3">
    <source>
        <dbReference type="Pfam" id="PF00724"/>
    </source>
</evidence>
<organism evidence="4 5">
    <name type="scientific">Gordonia polyisoprenivorans</name>
    <dbReference type="NCBI Taxonomy" id="84595"/>
    <lineage>
        <taxon>Bacteria</taxon>
        <taxon>Bacillati</taxon>
        <taxon>Actinomycetota</taxon>
        <taxon>Actinomycetes</taxon>
        <taxon>Mycobacteriales</taxon>
        <taxon>Gordoniaceae</taxon>
        <taxon>Gordonia</taxon>
    </lineage>
</organism>
<dbReference type="Pfam" id="PF00724">
    <property type="entry name" value="Oxidored_FMN"/>
    <property type="match status" value="1"/>
</dbReference>